<comment type="caution">
    <text evidence="9">The sequence shown here is derived from an EMBL/GenBank/DDBJ whole genome shotgun (WGS) entry which is preliminary data.</text>
</comment>
<reference evidence="9 10" key="1">
    <citation type="submission" date="2020-01" db="EMBL/GenBank/DDBJ databases">
        <title>Genomes of bacteria type strains.</title>
        <authorList>
            <person name="Chen J."/>
            <person name="Zhu S."/>
            <person name="Yang J."/>
        </authorList>
    </citation>
    <scope>NUCLEOTIDE SEQUENCE [LARGE SCALE GENOMIC DNA]</scope>
    <source>
        <strain evidence="9 10">DSM 16655</strain>
    </source>
</reference>
<dbReference type="EMBL" id="JAAAML010000001">
    <property type="protein sequence ID" value="MCO6408388.1"/>
    <property type="molecule type" value="Genomic_DNA"/>
</dbReference>
<dbReference type="InterPro" id="IPR004477">
    <property type="entry name" value="ComEC_N"/>
</dbReference>
<dbReference type="InterPro" id="IPR052159">
    <property type="entry name" value="Competence_DNA_uptake"/>
</dbReference>
<keyword evidence="5 6" id="KW-0472">Membrane</keyword>
<evidence type="ECO:0000256" key="1">
    <source>
        <dbReference type="ARBA" id="ARBA00004651"/>
    </source>
</evidence>
<evidence type="ECO:0000313" key="9">
    <source>
        <dbReference type="EMBL" id="MCO6408388.1"/>
    </source>
</evidence>
<feature type="transmembrane region" description="Helical" evidence="6">
    <location>
        <begin position="99"/>
        <end position="118"/>
    </location>
</feature>
<evidence type="ECO:0000259" key="7">
    <source>
        <dbReference type="Pfam" id="PF03772"/>
    </source>
</evidence>
<dbReference type="Proteomes" id="UP001320715">
    <property type="component" value="Unassembled WGS sequence"/>
</dbReference>
<dbReference type="PANTHER" id="PTHR30619:SF1">
    <property type="entry name" value="RECOMBINATION PROTEIN 2"/>
    <property type="match status" value="1"/>
</dbReference>
<name>A0ABT1CQF7_9HYPH</name>
<feature type="domain" description="DUF4131" evidence="8">
    <location>
        <begin position="97"/>
        <end position="248"/>
    </location>
</feature>
<feature type="transmembrane region" description="Helical" evidence="6">
    <location>
        <begin position="592"/>
        <end position="609"/>
    </location>
</feature>
<dbReference type="NCBIfam" id="TIGR00360">
    <property type="entry name" value="ComEC_N-term"/>
    <property type="match status" value="1"/>
</dbReference>
<feature type="transmembrane region" description="Helical" evidence="6">
    <location>
        <begin position="312"/>
        <end position="339"/>
    </location>
</feature>
<feature type="transmembrane region" description="Helical" evidence="6">
    <location>
        <begin position="74"/>
        <end position="93"/>
    </location>
</feature>
<feature type="transmembrane region" description="Helical" evidence="6">
    <location>
        <begin position="505"/>
        <end position="530"/>
    </location>
</feature>
<evidence type="ECO:0000256" key="6">
    <source>
        <dbReference type="SAM" id="Phobius"/>
    </source>
</evidence>
<evidence type="ECO:0000259" key="8">
    <source>
        <dbReference type="Pfam" id="PF13567"/>
    </source>
</evidence>
<keyword evidence="3 6" id="KW-0812">Transmembrane</keyword>
<evidence type="ECO:0000256" key="4">
    <source>
        <dbReference type="ARBA" id="ARBA00022989"/>
    </source>
</evidence>
<feature type="transmembrane region" description="Helical" evidence="6">
    <location>
        <begin position="402"/>
        <end position="421"/>
    </location>
</feature>
<dbReference type="Pfam" id="PF13567">
    <property type="entry name" value="DUF4131"/>
    <property type="match status" value="1"/>
</dbReference>
<keyword evidence="10" id="KW-1185">Reference proteome</keyword>
<gene>
    <name evidence="9" type="ORF">GTW23_09410</name>
</gene>
<proteinExistence type="predicted"/>
<organism evidence="9 10">
    <name type="scientific">Hoeflea alexandrii</name>
    <dbReference type="NCBI Taxonomy" id="288436"/>
    <lineage>
        <taxon>Bacteria</taxon>
        <taxon>Pseudomonadati</taxon>
        <taxon>Pseudomonadota</taxon>
        <taxon>Alphaproteobacteria</taxon>
        <taxon>Hyphomicrobiales</taxon>
        <taxon>Rhizobiaceae</taxon>
        <taxon>Hoeflea</taxon>
    </lineage>
</organism>
<evidence type="ECO:0000256" key="5">
    <source>
        <dbReference type="ARBA" id="ARBA00023136"/>
    </source>
</evidence>
<keyword evidence="4 6" id="KW-1133">Transmembrane helix</keyword>
<accession>A0ABT1CQF7</accession>
<dbReference type="InterPro" id="IPR025405">
    <property type="entry name" value="DUF4131"/>
</dbReference>
<dbReference type="PANTHER" id="PTHR30619">
    <property type="entry name" value="DNA INTERNALIZATION/COMPETENCE PROTEIN COMEC/REC2"/>
    <property type="match status" value="1"/>
</dbReference>
<sequence length="815" mass="86368">MMQAEREVTEHEKVGARAVATPALPLDDAGTLPVAWRDTRRLSDVAAARPAPGIATRLGRAFQSAASVETDRGLAFLFLPVAMGAGAGLYYMAPTDPPLLLLAAGLMAALLAGVFTRLRHSGVARTAGFAAALISGSLAAAFEAHNGVILLDSDVTTSVTGLVEAREFDPDGRVRYLIRLKNTADPQIRRPPDRVRLSARRPHQPAPVGSQINGRARLTAPSGPVMPGGYDFAFRSFADGIGAQGYFYRAPAYNVEPQDGRGLVQVWKDGLRTAREDIAARIRLVLPGDPGGIAAALTVSDRRGISRETVDVLRATGLAHILAISGLHMALAAGILYIGVRKALAVFPALVEALPVKKIAAIGALMTATAYLMISGGSVSTQRAWVMLTVMLVAVLVDRPALTMRNVALAAIVIILISPSAVVGPGFQMSFAATAALISAYAAIARRPRNTAAREVAQARRPGLRSLPGLVAKAMLGLAITSLVAGLATGLFSAHHFHRVAGNGLLANLLAMPLVTFIVMPAGLLAMLVMPFGLEAWPLRLMGQGLEAVIAAANFVNDLGGDVSVGQIPVEATLIAGTGFVLLVFLTSWLRLFGLALICLGLTLVLPPFRQAEPDLLVSEDGRLVGLKTGGSLASNAARPSAFIFRQWQTALRGMPHLPPLPAETVKKSTSDEPAPDILDRLLASAVREPSRFHCAGRGLCAAVHKQLAIIAIDKADLIGAACDRADLVIVAVPVYLGRCWSGATLITSRTLRRSGALAITLEEPTRQYLPQSGPKPDPEIRQDIQIRAALQGITRPWTIQRYYDWRTDTFDLPN</sequence>
<comment type="subcellular location">
    <subcellularLocation>
        <location evidence="1">Cell membrane</location>
        <topology evidence="1">Multi-pass membrane protein</topology>
    </subcellularLocation>
</comment>
<evidence type="ECO:0000313" key="10">
    <source>
        <dbReference type="Proteomes" id="UP001320715"/>
    </source>
</evidence>
<feature type="transmembrane region" description="Helical" evidence="6">
    <location>
        <begin position="359"/>
        <end position="381"/>
    </location>
</feature>
<feature type="transmembrane region" description="Helical" evidence="6">
    <location>
        <begin position="470"/>
        <end position="493"/>
    </location>
</feature>
<protein>
    <submittedName>
        <fullName evidence="9">DUF4131 domain-containing protein</fullName>
    </submittedName>
</protein>
<keyword evidence="2" id="KW-1003">Cell membrane</keyword>
<evidence type="ECO:0000256" key="3">
    <source>
        <dbReference type="ARBA" id="ARBA00022692"/>
    </source>
</evidence>
<feature type="transmembrane region" description="Helical" evidence="6">
    <location>
        <begin position="568"/>
        <end position="585"/>
    </location>
</feature>
<dbReference type="RefSeq" id="WP_252915508.1">
    <property type="nucleotide sequence ID" value="NZ_JAAAML010000001.1"/>
</dbReference>
<evidence type="ECO:0000256" key="2">
    <source>
        <dbReference type="ARBA" id="ARBA00022475"/>
    </source>
</evidence>
<feature type="domain" description="ComEC/Rec2-related protein" evidence="7">
    <location>
        <begin position="297"/>
        <end position="588"/>
    </location>
</feature>
<dbReference type="Pfam" id="PF03772">
    <property type="entry name" value="Competence"/>
    <property type="match status" value="1"/>
</dbReference>